<evidence type="ECO:0000256" key="2">
    <source>
        <dbReference type="ARBA" id="ARBA00005097"/>
    </source>
</evidence>
<evidence type="ECO:0000256" key="3">
    <source>
        <dbReference type="ARBA" id="ARBA00010584"/>
    </source>
</evidence>
<dbReference type="InterPro" id="IPR036291">
    <property type="entry name" value="NAD(P)-bd_dom_sf"/>
</dbReference>
<dbReference type="PIRSF" id="PIRSF000148">
    <property type="entry name" value="ASA_dh"/>
    <property type="match status" value="1"/>
</dbReference>
<keyword evidence="8" id="KW-0220">Diaminopimelate biosynthesis</keyword>
<dbReference type="NCBIfam" id="NF006416">
    <property type="entry name" value="PRK08664.1"/>
    <property type="match status" value="1"/>
</dbReference>
<comment type="caution">
    <text evidence="14">The sequence shown here is derived from an EMBL/GenBank/DDBJ whole genome shotgun (WGS) entry which is preliminary data.</text>
</comment>
<reference evidence="14 15" key="1">
    <citation type="journal article" date="2019" name="Nat. Microbiol.">
        <title>Wide diversity of methane and short-chain alkane metabolisms in uncultured archaea.</title>
        <authorList>
            <person name="Borrel G."/>
            <person name="Adam P.S."/>
            <person name="McKay L.J."/>
            <person name="Chen L.X."/>
            <person name="Sierra-Garcia I.N."/>
            <person name="Sieber C.M."/>
            <person name="Letourneur Q."/>
            <person name="Ghozlane A."/>
            <person name="Andersen G.L."/>
            <person name="Li W.J."/>
            <person name="Hallam S.J."/>
            <person name="Muyzer G."/>
            <person name="de Oliveira V.M."/>
            <person name="Inskeep W.P."/>
            <person name="Banfield J.F."/>
            <person name="Gribaldo S."/>
        </authorList>
    </citation>
    <scope>NUCLEOTIDE SEQUENCE [LARGE SCALE GENOMIC DNA]</scope>
    <source>
        <strain evidence="14">NM1a</strain>
    </source>
</reference>
<proteinExistence type="inferred from homology"/>
<dbReference type="SUPFAM" id="SSF55347">
    <property type="entry name" value="Glyceraldehyde-3-phosphate dehydrogenase-like, C-terminal domain"/>
    <property type="match status" value="1"/>
</dbReference>
<comment type="pathway">
    <text evidence="2">Amino-acid biosynthesis; L-threonine biosynthesis; L-threonine from L-aspartate: step 2/5.</text>
</comment>
<protein>
    <recommendedName>
        <fullName evidence="4">aspartate-semialdehyde dehydrogenase</fullName>
        <ecNumber evidence="4">1.2.1.11</ecNumber>
    </recommendedName>
</protein>
<comment type="similarity">
    <text evidence="3">Belongs to the aspartate-semialdehyde dehydrogenase family.</text>
</comment>
<evidence type="ECO:0000256" key="10">
    <source>
        <dbReference type="ARBA" id="ARBA00023154"/>
    </source>
</evidence>
<dbReference type="Gene3D" id="3.30.360.10">
    <property type="entry name" value="Dihydrodipicolinate Reductase, domain 2"/>
    <property type="match status" value="1"/>
</dbReference>
<dbReference type="Pfam" id="PF01118">
    <property type="entry name" value="Semialdhyde_dh"/>
    <property type="match status" value="1"/>
</dbReference>
<name>A0A520KS81_METT2</name>
<evidence type="ECO:0000313" key="15">
    <source>
        <dbReference type="Proteomes" id="UP000317158"/>
    </source>
</evidence>
<dbReference type="GO" id="GO:0051287">
    <property type="term" value="F:NAD binding"/>
    <property type="evidence" value="ECO:0007669"/>
    <property type="project" value="InterPro"/>
</dbReference>
<evidence type="ECO:0000256" key="1">
    <source>
        <dbReference type="ARBA" id="ARBA00005021"/>
    </source>
</evidence>
<dbReference type="CDD" id="cd02315">
    <property type="entry name" value="ScASADH_like_N"/>
    <property type="match status" value="1"/>
</dbReference>
<dbReference type="InterPro" id="IPR012280">
    <property type="entry name" value="Semialdhyde_DH_dimer_dom"/>
</dbReference>
<feature type="active site" description="Proton acceptor" evidence="12">
    <location>
        <position position="241"/>
    </location>
</feature>
<dbReference type="InterPro" id="IPR000534">
    <property type="entry name" value="Semialdehyde_DH_NAD-bd"/>
</dbReference>
<dbReference type="NCBIfam" id="TIGR00978">
    <property type="entry name" value="asd_EA"/>
    <property type="match status" value="1"/>
</dbReference>
<dbReference type="PANTHER" id="PTHR46718">
    <property type="entry name" value="ASPARTATE-SEMIALDEHYDE DEHYDROGENASE"/>
    <property type="match status" value="1"/>
</dbReference>
<accession>A0A520KS81</accession>
<evidence type="ECO:0000256" key="8">
    <source>
        <dbReference type="ARBA" id="ARBA00022915"/>
    </source>
</evidence>
<feature type="active site" description="Acyl-thioester intermediate" evidence="12">
    <location>
        <position position="149"/>
    </location>
</feature>
<dbReference type="UniPathway" id="UPA00034">
    <property type="reaction ID" value="UER00016"/>
</dbReference>
<dbReference type="UniPathway" id="UPA00050">
    <property type="reaction ID" value="UER00463"/>
</dbReference>
<dbReference type="GO" id="GO:0019877">
    <property type="term" value="P:diaminopimelate biosynthetic process"/>
    <property type="evidence" value="ECO:0007669"/>
    <property type="project" value="UniProtKB-KW"/>
</dbReference>
<dbReference type="PROSITE" id="PS01103">
    <property type="entry name" value="ASD"/>
    <property type="match status" value="1"/>
</dbReference>
<feature type="domain" description="Semialdehyde dehydrogenase NAD-binding" evidence="13">
    <location>
        <begin position="5"/>
        <end position="130"/>
    </location>
</feature>
<evidence type="ECO:0000256" key="6">
    <source>
        <dbReference type="ARBA" id="ARBA00022697"/>
    </source>
</evidence>
<evidence type="ECO:0000256" key="11">
    <source>
        <dbReference type="ARBA" id="ARBA00023167"/>
    </source>
</evidence>
<dbReference type="CDD" id="cd18130">
    <property type="entry name" value="ASADH_C_arch_fung_like"/>
    <property type="match status" value="1"/>
</dbReference>
<dbReference type="GO" id="GO:0009088">
    <property type="term" value="P:threonine biosynthetic process"/>
    <property type="evidence" value="ECO:0007669"/>
    <property type="project" value="UniProtKB-UniPathway"/>
</dbReference>
<dbReference type="GO" id="GO:0009089">
    <property type="term" value="P:lysine biosynthetic process via diaminopimelate"/>
    <property type="evidence" value="ECO:0007669"/>
    <property type="project" value="UniProtKB-UniPathway"/>
</dbReference>
<sequence>MDKKKVAILGATGAVGQRFIQLLDKHPWFEITGLAASERNVGKKYKDTKKWRLDTQLPEEIGEYEILPMDPKKIDADLVFSALPADVAGEIETNFAKEGIAVSSNASANRMEKDIPLIIPEVNKEHLYLIDLQKEKRGWEGFIITNPNCSVIGLVVTLKPLMKFCMKEVRVATMQAVSGAGFDGVSSMDILDNVIPYIKNEEEKMETETLKLLGTIDNDGIKPATIKVSASCHRVCVIDGHTESIWVKTDQKIDAEDVKKAFLTFDPQLKDLPSEPKKVIFLHDREDRPQARLDRNIGRGMTVSVGRVRNDFDGIKYIALSHNTIRGAAGASILNGELLVREGYV</sequence>
<organism evidence="14 15">
    <name type="scientific">Methanoliparum thermophilum</name>
    <dbReference type="NCBI Taxonomy" id="2491083"/>
    <lineage>
        <taxon>Archaea</taxon>
        <taxon>Methanobacteriati</taxon>
        <taxon>Methanobacteriota</taxon>
        <taxon>Candidatus Methanoliparia</taxon>
        <taxon>Candidatus Methanoliparales</taxon>
        <taxon>Candidatus Methanoliparaceae</taxon>
        <taxon>Candidatus Methanoliparum</taxon>
    </lineage>
</organism>
<dbReference type="InterPro" id="IPR051823">
    <property type="entry name" value="ASADH-related"/>
</dbReference>
<dbReference type="EMBL" id="RXIF01000006">
    <property type="protein sequence ID" value="RZN64640.1"/>
    <property type="molecule type" value="Genomic_DNA"/>
</dbReference>
<evidence type="ECO:0000256" key="5">
    <source>
        <dbReference type="ARBA" id="ARBA00022605"/>
    </source>
</evidence>
<dbReference type="UniPathway" id="UPA00051">
    <property type="reaction ID" value="UER00464"/>
</dbReference>
<dbReference type="SUPFAM" id="SSF51735">
    <property type="entry name" value="NAD(P)-binding Rossmann-fold domains"/>
    <property type="match status" value="1"/>
</dbReference>
<dbReference type="FunFam" id="3.30.360.10:FF:000016">
    <property type="entry name" value="Probable aspartate-semialdehyde dehydrogenase"/>
    <property type="match status" value="1"/>
</dbReference>
<dbReference type="Pfam" id="PF02774">
    <property type="entry name" value="Semialdhyde_dhC"/>
    <property type="match status" value="1"/>
</dbReference>
<evidence type="ECO:0000313" key="14">
    <source>
        <dbReference type="EMBL" id="RZN64640.1"/>
    </source>
</evidence>
<gene>
    <name evidence="14" type="primary">asd</name>
    <name evidence="14" type="ORF">EF806_04740</name>
</gene>
<keyword evidence="9 14" id="KW-0560">Oxidoreductase</keyword>
<keyword evidence="5" id="KW-0028">Amino-acid biosynthesis</keyword>
<keyword evidence="7" id="KW-0521">NADP</keyword>
<keyword evidence="6" id="KW-0791">Threonine biosynthesis</keyword>
<evidence type="ECO:0000256" key="7">
    <source>
        <dbReference type="ARBA" id="ARBA00022857"/>
    </source>
</evidence>
<dbReference type="GO" id="GO:0046983">
    <property type="term" value="F:protein dimerization activity"/>
    <property type="evidence" value="ECO:0007669"/>
    <property type="project" value="InterPro"/>
</dbReference>
<dbReference type="EC" id="1.2.1.11" evidence="4"/>
<keyword evidence="10" id="KW-0457">Lysine biosynthesis</keyword>
<dbReference type="Proteomes" id="UP000317158">
    <property type="component" value="Unassembled WGS sequence"/>
</dbReference>
<dbReference type="SMART" id="SM00859">
    <property type="entry name" value="Semialdhyde_dh"/>
    <property type="match status" value="1"/>
</dbReference>
<dbReference type="Gene3D" id="3.40.50.720">
    <property type="entry name" value="NAD(P)-binding Rossmann-like Domain"/>
    <property type="match status" value="1"/>
</dbReference>
<dbReference type="GO" id="GO:0004073">
    <property type="term" value="F:aspartate-semialdehyde dehydrogenase activity"/>
    <property type="evidence" value="ECO:0007669"/>
    <property type="project" value="UniProtKB-EC"/>
</dbReference>
<evidence type="ECO:0000256" key="9">
    <source>
        <dbReference type="ARBA" id="ARBA00023002"/>
    </source>
</evidence>
<evidence type="ECO:0000256" key="12">
    <source>
        <dbReference type="PIRSR" id="PIRSR000148-1"/>
    </source>
</evidence>
<keyword evidence="11" id="KW-0486">Methionine biosynthesis</keyword>
<dbReference type="GO" id="GO:0050661">
    <property type="term" value="F:NADP binding"/>
    <property type="evidence" value="ECO:0007669"/>
    <property type="project" value="InterPro"/>
</dbReference>
<comment type="pathway">
    <text evidence="1">Amino-acid biosynthesis; L-methionine biosynthesis via de novo pathway; L-homoserine from L-aspartate: step 2/3.</text>
</comment>
<dbReference type="GO" id="GO:0009086">
    <property type="term" value="P:methionine biosynthetic process"/>
    <property type="evidence" value="ECO:0007669"/>
    <property type="project" value="UniProtKB-KW"/>
</dbReference>
<dbReference type="PANTHER" id="PTHR46718:SF1">
    <property type="entry name" value="ASPARTATE-SEMIALDEHYDE DEHYDROGENASE"/>
    <property type="match status" value="1"/>
</dbReference>
<dbReference type="AlphaFoldDB" id="A0A520KS81"/>
<dbReference type="InterPro" id="IPR005676">
    <property type="entry name" value="Asp_semi-ald_DH_pep-lack"/>
</dbReference>
<evidence type="ECO:0000259" key="13">
    <source>
        <dbReference type="SMART" id="SM00859"/>
    </source>
</evidence>
<evidence type="ECO:0000256" key="4">
    <source>
        <dbReference type="ARBA" id="ARBA00013120"/>
    </source>
</evidence>
<dbReference type="InterPro" id="IPR000319">
    <property type="entry name" value="Asp-semialdehyde_DH_CS"/>
</dbReference>